<keyword evidence="4" id="KW-1185">Reference proteome</keyword>
<evidence type="ECO:0000256" key="2">
    <source>
        <dbReference type="SAM" id="SignalP"/>
    </source>
</evidence>
<dbReference type="EMBL" id="CANHGI010000002">
    <property type="protein sequence ID" value="CAI5442792.1"/>
    <property type="molecule type" value="Genomic_DNA"/>
</dbReference>
<evidence type="ECO:0000256" key="1">
    <source>
        <dbReference type="SAM" id="MobiDB-lite"/>
    </source>
</evidence>
<feature type="region of interest" description="Disordered" evidence="1">
    <location>
        <begin position="38"/>
        <end position="96"/>
    </location>
</feature>
<evidence type="ECO:0000313" key="4">
    <source>
        <dbReference type="Proteomes" id="UP001152747"/>
    </source>
</evidence>
<dbReference type="OrthoDB" id="442503at2759"/>
<sequence length="260" mass="29803">MSNNLSRLLLLLFLVLIFLVDGTPRRSRVSQASKAFEEKDNKFEYSHSPGTIDEEENEEDSESETTISSTVEASTSTTKIKTTTTTTEKSVSEEKPEELDNVFTFLQEIGETIQDGFDQNDTSSTLIIDTHYKALDWNLTVDEMDECVKWQKYWNITAKMKNGTDLNNTVAENSEEEEETIELVDLKVKEEIDSSKRLKAIGFDPEILDEYELKKVVIYYEEVCGNHGRTFWFRTRDEAKQIGVDESSPICAPFKEKIES</sequence>
<name>A0A9P1MWZ7_9PELO</name>
<gene>
    <name evidence="3" type="ORF">CAMP_LOCUS5429</name>
</gene>
<feature type="compositionally biased region" description="Low complexity" evidence="1">
    <location>
        <begin position="64"/>
        <end position="89"/>
    </location>
</feature>
<organism evidence="3 4">
    <name type="scientific">Caenorhabditis angaria</name>
    <dbReference type="NCBI Taxonomy" id="860376"/>
    <lineage>
        <taxon>Eukaryota</taxon>
        <taxon>Metazoa</taxon>
        <taxon>Ecdysozoa</taxon>
        <taxon>Nematoda</taxon>
        <taxon>Chromadorea</taxon>
        <taxon>Rhabditida</taxon>
        <taxon>Rhabditina</taxon>
        <taxon>Rhabditomorpha</taxon>
        <taxon>Rhabditoidea</taxon>
        <taxon>Rhabditidae</taxon>
        <taxon>Peloderinae</taxon>
        <taxon>Caenorhabditis</taxon>
    </lineage>
</organism>
<comment type="caution">
    <text evidence="3">The sequence shown here is derived from an EMBL/GenBank/DDBJ whole genome shotgun (WGS) entry which is preliminary data.</text>
</comment>
<feature type="signal peptide" evidence="2">
    <location>
        <begin position="1"/>
        <end position="22"/>
    </location>
</feature>
<keyword evidence="2" id="KW-0732">Signal</keyword>
<proteinExistence type="predicted"/>
<dbReference type="Proteomes" id="UP001152747">
    <property type="component" value="Unassembled WGS sequence"/>
</dbReference>
<feature type="compositionally biased region" description="Acidic residues" evidence="1">
    <location>
        <begin position="52"/>
        <end position="63"/>
    </location>
</feature>
<dbReference type="AlphaFoldDB" id="A0A9P1MWZ7"/>
<feature type="chain" id="PRO_5040454310" evidence="2">
    <location>
        <begin position="23"/>
        <end position="260"/>
    </location>
</feature>
<reference evidence="3" key="1">
    <citation type="submission" date="2022-11" db="EMBL/GenBank/DDBJ databases">
        <authorList>
            <person name="Kikuchi T."/>
        </authorList>
    </citation>
    <scope>NUCLEOTIDE SEQUENCE</scope>
    <source>
        <strain evidence="3">PS1010</strain>
    </source>
</reference>
<accession>A0A9P1MWZ7</accession>
<evidence type="ECO:0000313" key="3">
    <source>
        <dbReference type="EMBL" id="CAI5442792.1"/>
    </source>
</evidence>
<protein>
    <submittedName>
        <fullName evidence="3">Uncharacterized protein</fullName>
    </submittedName>
</protein>